<dbReference type="Proteomes" id="UP001183607">
    <property type="component" value="Unassembled WGS sequence"/>
</dbReference>
<feature type="region of interest" description="Disordered" evidence="4">
    <location>
        <begin position="230"/>
        <end position="250"/>
    </location>
</feature>
<feature type="domain" description="ABC transporter" evidence="5">
    <location>
        <begin position="13"/>
        <end position="248"/>
    </location>
</feature>
<comment type="caution">
    <text evidence="6">The sequence shown here is derived from an EMBL/GenBank/DDBJ whole genome shotgun (WGS) entry which is preliminary data.</text>
</comment>
<evidence type="ECO:0000259" key="5">
    <source>
        <dbReference type="PROSITE" id="PS50893"/>
    </source>
</evidence>
<comment type="similarity">
    <text evidence="1">Belongs to the ABC transporter superfamily.</text>
</comment>
<dbReference type="SMART" id="SM00382">
    <property type="entry name" value="AAA"/>
    <property type="match status" value="1"/>
</dbReference>
<dbReference type="InterPro" id="IPR015854">
    <property type="entry name" value="ABC_transpr_LolD-like"/>
</dbReference>
<protein>
    <submittedName>
        <fullName evidence="6">ATP-binding cassette domain-containing protein</fullName>
    </submittedName>
</protein>
<evidence type="ECO:0000313" key="6">
    <source>
        <dbReference type="EMBL" id="MDT0416375.1"/>
    </source>
</evidence>
<organism evidence="6 7">
    <name type="scientific">Streptomyces evansiae</name>
    <dbReference type="NCBI Taxonomy" id="3075535"/>
    <lineage>
        <taxon>Bacteria</taxon>
        <taxon>Bacillati</taxon>
        <taxon>Actinomycetota</taxon>
        <taxon>Actinomycetes</taxon>
        <taxon>Kitasatosporales</taxon>
        <taxon>Streptomycetaceae</taxon>
        <taxon>Streptomyces</taxon>
    </lineage>
</organism>
<proteinExistence type="inferred from homology"/>
<evidence type="ECO:0000256" key="4">
    <source>
        <dbReference type="SAM" id="MobiDB-lite"/>
    </source>
</evidence>
<dbReference type="Pfam" id="PF00005">
    <property type="entry name" value="ABC_tran"/>
    <property type="match status" value="1"/>
</dbReference>
<gene>
    <name evidence="6" type="ORF">RM574_12825</name>
</gene>
<dbReference type="InterPro" id="IPR003593">
    <property type="entry name" value="AAA+_ATPase"/>
</dbReference>
<evidence type="ECO:0000256" key="3">
    <source>
        <dbReference type="ARBA" id="ARBA00022840"/>
    </source>
</evidence>
<dbReference type="EMBL" id="JAVRER010000016">
    <property type="protein sequence ID" value="MDT0416375.1"/>
    <property type="molecule type" value="Genomic_DNA"/>
</dbReference>
<dbReference type="GO" id="GO:0005524">
    <property type="term" value="F:ATP binding"/>
    <property type="evidence" value="ECO:0007669"/>
    <property type="project" value="UniProtKB-KW"/>
</dbReference>
<name>A0ABD5E4X3_9ACTN</name>
<sequence>MAAPSPSPADDVLRAEGLHVTRHGSPVLSDVTLSLRHGEILAVGGPRGSGRSTLLRCLAGMVSPDQGGIWFDGTPLHELSTTRRARVRRDHFGWLEETPHLAPELTAWENVALPLLLRGVPHRAARDVATEWLERLDIAPCARRRPHALTPLEQHRVAMARALAGTPALLFADEPTAALHSADRAVLLRTLVTAARTHGISMLLTTHGDEAAELADRSVSLRDGRLADATSVSGDVPGTEEGKATCSVSV</sequence>
<dbReference type="PROSITE" id="PS50893">
    <property type="entry name" value="ABC_TRANSPORTER_2"/>
    <property type="match status" value="1"/>
</dbReference>
<dbReference type="Gene3D" id="3.40.50.300">
    <property type="entry name" value="P-loop containing nucleotide triphosphate hydrolases"/>
    <property type="match status" value="1"/>
</dbReference>
<dbReference type="InterPro" id="IPR003439">
    <property type="entry name" value="ABC_transporter-like_ATP-bd"/>
</dbReference>
<dbReference type="SUPFAM" id="SSF52540">
    <property type="entry name" value="P-loop containing nucleoside triphosphate hydrolases"/>
    <property type="match status" value="1"/>
</dbReference>
<accession>A0ABD5E4X3</accession>
<keyword evidence="2" id="KW-0547">Nucleotide-binding</keyword>
<evidence type="ECO:0000256" key="1">
    <source>
        <dbReference type="ARBA" id="ARBA00005417"/>
    </source>
</evidence>
<evidence type="ECO:0000256" key="2">
    <source>
        <dbReference type="ARBA" id="ARBA00022741"/>
    </source>
</evidence>
<evidence type="ECO:0000313" key="7">
    <source>
        <dbReference type="Proteomes" id="UP001183607"/>
    </source>
</evidence>
<dbReference type="PANTHER" id="PTHR24220">
    <property type="entry name" value="IMPORT ATP-BINDING PROTEIN"/>
    <property type="match status" value="1"/>
</dbReference>
<dbReference type="RefSeq" id="WP_093853031.1">
    <property type="nucleotide sequence ID" value="NZ_JAVRER010000016.1"/>
</dbReference>
<dbReference type="InterPro" id="IPR027417">
    <property type="entry name" value="P-loop_NTPase"/>
</dbReference>
<dbReference type="AlphaFoldDB" id="A0ABD5E4X3"/>
<reference evidence="7" key="1">
    <citation type="submission" date="2023-07" db="EMBL/GenBank/DDBJ databases">
        <title>30 novel species of actinomycetes from the DSMZ collection.</title>
        <authorList>
            <person name="Nouioui I."/>
        </authorList>
    </citation>
    <scope>NUCLEOTIDE SEQUENCE [LARGE SCALE GENOMIC DNA]</scope>
    <source>
        <strain evidence="7">DSM 41982</strain>
    </source>
</reference>
<dbReference type="PANTHER" id="PTHR24220:SF689">
    <property type="entry name" value="LIPOPROTEIN-RELEASING SYSTEM ATP-BINDING PROTEIN LOLD"/>
    <property type="match status" value="1"/>
</dbReference>
<keyword evidence="3 6" id="KW-0067">ATP-binding</keyword>